<dbReference type="InterPro" id="IPR000719">
    <property type="entry name" value="Prot_kinase_dom"/>
</dbReference>
<evidence type="ECO:0000256" key="1">
    <source>
        <dbReference type="SAM" id="MobiDB-lite"/>
    </source>
</evidence>
<dbReference type="GO" id="GO:0005524">
    <property type="term" value="F:ATP binding"/>
    <property type="evidence" value="ECO:0007669"/>
    <property type="project" value="InterPro"/>
</dbReference>
<dbReference type="FunFam" id="1.10.510.10:FF:000095">
    <property type="entry name" value="protein STRUBBELIG-RECEPTOR FAMILY 8"/>
    <property type="match status" value="1"/>
</dbReference>
<reference evidence="3" key="1">
    <citation type="journal article" date="2023" name="Science">
        <title>Elucidation of the pathway for biosynthesis of saponin adjuvants from the soapbark tree.</title>
        <authorList>
            <person name="Reed J."/>
            <person name="Orme A."/>
            <person name="El-Demerdash A."/>
            <person name="Owen C."/>
            <person name="Martin L.B.B."/>
            <person name="Misra R.C."/>
            <person name="Kikuchi S."/>
            <person name="Rejzek M."/>
            <person name="Martin A.C."/>
            <person name="Harkess A."/>
            <person name="Leebens-Mack J."/>
            <person name="Louveau T."/>
            <person name="Stephenson M.J."/>
            <person name="Osbourn A."/>
        </authorList>
    </citation>
    <scope>NUCLEOTIDE SEQUENCE</scope>
    <source>
        <strain evidence="3">S10</strain>
    </source>
</reference>
<dbReference type="InterPro" id="IPR011009">
    <property type="entry name" value="Kinase-like_dom_sf"/>
</dbReference>
<feature type="compositionally biased region" description="Polar residues" evidence="1">
    <location>
        <begin position="43"/>
        <end position="57"/>
    </location>
</feature>
<feature type="domain" description="Protein kinase" evidence="2">
    <location>
        <begin position="73"/>
        <end position="377"/>
    </location>
</feature>
<feature type="compositionally biased region" description="Basic and acidic residues" evidence="1">
    <location>
        <begin position="380"/>
        <end position="389"/>
    </location>
</feature>
<dbReference type="SUPFAM" id="SSF56112">
    <property type="entry name" value="Protein kinase-like (PK-like)"/>
    <property type="match status" value="1"/>
</dbReference>
<accession>A0AAD7QD79</accession>
<dbReference type="GO" id="GO:0004672">
    <property type="term" value="F:protein kinase activity"/>
    <property type="evidence" value="ECO:0007669"/>
    <property type="project" value="InterPro"/>
</dbReference>
<feature type="region of interest" description="Disordered" evidence="1">
    <location>
        <begin position="1"/>
        <end position="57"/>
    </location>
</feature>
<keyword evidence="4" id="KW-1185">Reference proteome</keyword>
<gene>
    <name evidence="3" type="ORF">O6P43_002783</name>
</gene>
<comment type="caution">
    <text evidence="3">The sequence shown here is derived from an EMBL/GenBank/DDBJ whole genome shotgun (WGS) entry which is preliminary data.</text>
</comment>
<evidence type="ECO:0000259" key="2">
    <source>
        <dbReference type="PROSITE" id="PS50011"/>
    </source>
</evidence>
<name>A0AAD7QD79_QUISA</name>
<sequence>MGNCLSNKSNSPNGDPNSGTDDGQAVTSQFSATSGNLPRLLPNGNSTSLGPSSFTAGHSQLFGESNSNTFTTSNASTSFGGTGVSEISHSSQLVRGHEGFPNGQIFETPNLRIFSFAELKLATRDFRNDKRWRSDSCQGFKEWQSEVNFLGRLSHPNIVRLLGFGHKNGEQLLVYEFMHRGSLDNHLFGRGSTIRPLSWNIRLKVMIGAANGLAFLHSLEKKIIWRDVKASNILLDESYTAKLADFGLARVGPSPDQSHVTTMVVGTYGFAAPEYLATGHLYIKSDVYGFGLVLLEVLTGKKIFDILRLRENLTLIDWVKSNLLNRTKLKTTMDSRLDGRYPLKFASQVAQLALRCILLDPKYRPSMTEVSETLEQIEAATEKPTDNKARATHSRPAQ</sequence>
<dbReference type="InterPro" id="IPR050823">
    <property type="entry name" value="Plant_Ser_Thr_Prot_Kinase"/>
</dbReference>
<feature type="compositionally biased region" description="Polar residues" evidence="1">
    <location>
        <begin position="1"/>
        <end position="36"/>
    </location>
</feature>
<dbReference type="EMBL" id="JARAOO010000002">
    <property type="protein sequence ID" value="KAJ7979377.1"/>
    <property type="molecule type" value="Genomic_DNA"/>
</dbReference>
<dbReference type="Proteomes" id="UP001163823">
    <property type="component" value="Chromosome 2"/>
</dbReference>
<dbReference type="Gene3D" id="3.30.200.20">
    <property type="entry name" value="Phosphorylase Kinase, domain 1"/>
    <property type="match status" value="1"/>
</dbReference>
<feature type="region of interest" description="Disordered" evidence="1">
    <location>
        <begin position="378"/>
        <end position="398"/>
    </location>
</feature>
<protein>
    <submittedName>
        <fullName evidence="3">Protein kinase</fullName>
    </submittedName>
</protein>
<proteinExistence type="predicted"/>
<dbReference type="KEGG" id="qsa:O6P43_002783"/>
<evidence type="ECO:0000313" key="3">
    <source>
        <dbReference type="EMBL" id="KAJ7979377.1"/>
    </source>
</evidence>
<evidence type="ECO:0000313" key="4">
    <source>
        <dbReference type="Proteomes" id="UP001163823"/>
    </source>
</evidence>
<organism evidence="3 4">
    <name type="scientific">Quillaja saponaria</name>
    <name type="common">Soap bark tree</name>
    <dbReference type="NCBI Taxonomy" id="32244"/>
    <lineage>
        <taxon>Eukaryota</taxon>
        <taxon>Viridiplantae</taxon>
        <taxon>Streptophyta</taxon>
        <taxon>Embryophyta</taxon>
        <taxon>Tracheophyta</taxon>
        <taxon>Spermatophyta</taxon>
        <taxon>Magnoliopsida</taxon>
        <taxon>eudicotyledons</taxon>
        <taxon>Gunneridae</taxon>
        <taxon>Pentapetalae</taxon>
        <taxon>rosids</taxon>
        <taxon>fabids</taxon>
        <taxon>Fabales</taxon>
        <taxon>Quillajaceae</taxon>
        <taxon>Quillaja</taxon>
    </lineage>
</organism>
<dbReference type="Gene3D" id="1.10.510.10">
    <property type="entry name" value="Transferase(Phosphotransferase) domain 1"/>
    <property type="match status" value="1"/>
</dbReference>
<keyword evidence="3" id="KW-0418">Kinase</keyword>
<dbReference type="Pfam" id="PF00069">
    <property type="entry name" value="Pkinase"/>
    <property type="match status" value="1"/>
</dbReference>
<dbReference type="AlphaFoldDB" id="A0AAD7QD79"/>
<keyword evidence="3" id="KW-0808">Transferase</keyword>
<dbReference type="PROSITE" id="PS50011">
    <property type="entry name" value="PROTEIN_KINASE_DOM"/>
    <property type="match status" value="1"/>
</dbReference>
<dbReference type="SMART" id="SM00220">
    <property type="entry name" value="S_TKc"/>
    <property type="match status" value="1"/>
</dbReference>
<dbReference type="PANTHER" id="PTHR45621">
    <property type="entry name" value="OS01G0588500 PROTEIN-RELATED"/>
    <property type="match status" value="1"/>
</dbReference>